<dbReference type="Gene3D" id="3.30.800.10">
    <property type="entry name" value="Phosphatidylinositol Phosphate Kinase II Beta"/>
    <property type="match status" value="1"/>
</dbReference>
<feature type="compositionally biased region" description="Basic residues" evidence="13">
    <location>
        <begin position="636"/>
        <end position="646"/>
    </location>
</feature>
<dbReference type="GO" id="GO:0070772">
    <property type="term" value="C:PAS complex"/>
    <property type="evidence" value="ECO:0007669"/>
    <property type="project" value="EnsemblFungi"/>
</dbReference>
<evidence type="ECO:0000313" key="17">
    <source>
        <dbReference type="Proteomes" id="UP000005666"/>
    </source>
</evidence>
<keyword evidence="5 12" id="KW-0547">Nucleotide-binding</keyword>
<dbReference type="RefSeq" id="XP_003683742.1">
    <property type="nucleotide sequence ID" value="XM_003683694.1"/>
</dbReference>
<dbReference type="GO" id="GO:0010008">
    <property type="term" value="C:endosome membrane"/>
    <property type="evidence" value="ECO:0007669"/>
    <property type="project" value="EnsemblFungi"/>
</dbReference>
<feature type="compositionally biased region" description="Low complexity" evidence="13">
    <location>
        <begin position="587"/>
        <end position="604"/>
    </location>
</feature>
<evidence type="ECO:0000256" key="12">
    <source>
        <dbReference type="PROSITE-ProRule" id="PRU00781"/>
    </source>
</evidence>
<dbReference type="Pfam" id="PF00118">
    <property type="entry name" value="Cpn60_TCP1"/>
    <property type="match status" value="1"/>
</dbReference>
<dbReference type="KEGG" id="tpf:TPHA_0A02260"/>
<evidence type="ECO:0000256" key="11">
    <source>
        <dbReference type="PROSITE-ProRule" id="PRU00091"/>
    </source>
</evidence>
<accession>G8BN30</accession>
<organism evidence="16 17">
    <name type="scientific">Tetrapisispora phaffii (strain ATCC 24235 / CBS 4417 / NBRC 1672 / NRRL Y-8282 / UCD 70-5)</name>
    <name type="common">Yeast</name>
    <name type="synonym">Fabospora phaffii</name>
    <dbReference type="NCBI Taxonomy" id="1071381"/>
    <lineage>
        <taxon>Eukaryota</taxon>
        <taxon>Fungi</taxon>
        <taxon>Dikarya</taxon>
        <taxon>Ascomycota</taxon>
        <taxon>Saccharomycotina</taxon>
        <taxon>Saccharomycetes</taxon>
        <taxon>Saccharomycetales</taxon>
        <taxon>Saccharomycetaceae</taxon>
        <taxon>Tetrapisispora</taxon>
    </lineage>
</organism>
<evidence type="ECO:0000256" key="5">
    <source>
        <dbReference type="ARBA" id="ARBA00022741"/>
    </source>
</evidence>
<dbReference type="EC" id="2.7.1.150" evidence="2"/>
<name>G8BN30_TETPH</name>
<evidence type="ECO:0000256" key="4">
    <source>
        <dbReference type="ARBA" id="ARBA00022723"/>
    </source>
</evidence>
<dbReference type="PANTHER" id="PTHR45748">
    <property type="entry name" value="1-PHOSPHATIDYLINOSITOL 3-PHOSPHATE 5-KINASE-RELATED"/>
    <property type="match status" value="1"/>
</dbReference>
<dbReference type="GO" id="GO:0046854">
    <property type="term" value="P:phosphatidylinositol phosphate biosynthetic process"/>
    <property type="evidence" value="ECO:0007669"/>
    <property type="project" value="EnsemblFungi"/>
</dbReference>
<comment type="catalytic activity">
    <reaction evidence="1">
        <text>a 1,2-diacyl-sn-glycero-3-phospho-(1D-myo-inositol-3-phosphate) + ATP = a 1,2-diacyl-sn-glycero-3-phospho-(1D-myo-inositol-3,5-bisphosphate) + ADP + H(+)</text>
        <dbReference type="Rhea" id="RHEA:13609"/>
        <dbReference type="ChEBI" id="CHEBI:15378"/>
        <dbReference type="ChEBI" id="CHEBI:30616"/>
        <dbReference type="ChEBI" id="CHEBI:57923"/>
        <dbReference type="ChEBI" id="CHEBI:58088"/>
        <dbReference type="ChEBI" id="CHEBI:456216"/>
        <dbReference type="EC" id="2.7.1.150"/>
    </reaction>
</comment>
<dbReference type="Proteomes" id="UP000005666">
    <property type="component" value="Chromosome 1"/>
</dbReference>
<dbReference type="GO" id="GO:0000285">
    <property type="term" value="F:1-phosphatidylinositol-3-phosphate 5-kinase activity"/>
    <property type="evidence" value="ECO:0007669"/>
    <property type="project" value="UniProtKB-EC"/>
</dbReference>
<evidence type="ECO:0000256" key="8">
    <source>
        <dbReference type="ARBA" id="ARBA00022833"/>
    </source>
</evidence>
<evidence type="ECO:0000256" key="1">
    <source>
        <dbReference type="ARBA" id="ARBA00000768"/>
    </source>
</evidence>
<dbReference type="InterPro" id="IPR027484">
    <property type="entry name" value="PInositol-4-P-5-kinase_N"/>
</dbReference>
<dbReference type="SMART" id="SM00064">
    <property type="entry name" value="FYVE"/>
    <property type="match status" value="1"/>
</dbReference>
<dbReference type="SUPFAM" id="SSF52029">
    <property type="entry name" value="GroEL apical domain-like"/>
    <property type="match status" value="1"/>
</dbReference>
<dbReference type="InterPro" id="IPR044769">
    <property type="entry name" value="PIKfyve_PIPKc"/>
</dbReference>
<evidence type="ECO:0000256" key="3">
    <source>
        <dbReference type="ARBA" id="ARBA00022679"/>
    </source>
</evidence>
<dbReference type="eggNOG" id="KOG0230">
    <property type="taxonomic scope" value="Eukaryota"/>
</dbReference>
<feature type="region of interest" description="Disordered" evidence="13">
    <location>
        <begin position="569"/>
        <end position="651"/>
    </location>
</feature>
<evidence type="ECO:0000313" key="16">
    <source>
        <dbReference type="EMBL" id="CCE61308.1"/>
    </source>
</evidence>
<dbReference type="Gene3D" id="3.50.7.10">
    <property type="entry name" value="GroEL"/>
    <property type="match status" value="1"/>
</dbReference>
<evidence type="ECO:0000256" key="10">
    <source>
        <dbReference type="ARBA" id="ARBA00075294"/>
    </source>
</evidence>
<feature type="region of interest" description="Disordered" evidence="13">
    <location>
        <begin position="360"/>
        <end position="382"/>
    </location>
</feature>
<evidence type="ECO:0000259" key="15">
    <source>
        <dbReference type="PROSITE" id="PS51455"/>
    </source>
</evidence>
<feature type="region of interest" description="Disordered" evidence="13">
    <location>
        <begin position="1872"/>
        <end position="1891"/>
    </location>
</feature>
<keyword evidence="17" id="KW-1185">Reference proteome</keyword>
<evidence type="ECO:0000256" key="6">
    <source>
        <dbReference type="ARBA" id="ARBA00022771"/>
    </source>
</evidence>
<keyword evidence="7 12" id="KW-0418">Kinase</keyword>
<dbReference type="InterPro" id="IPR011011">
    <property type="entry name" value="Znf_FYVE_PHD"/>
</dbReference>
<feature type="domain" description="PIPK" evidence="15">
    <location>
        <begin position="1883"/>
        <end position="2207"/>
    </location>
</feature>
<dbReference type="EMBL" id="HE612856">
    <property type="protein sequence ID" value="CCE61308.1"/>
    <property type="molecule type" value="Genomic_DNA"/>
</dbReference>
<dbReference type="Pfam" id="PF01363">
    <property type="entry name" value="FYVE"/>
    <property type="match status" value="1"/>
</dbReference>
<dbReference type="Gene3D" id="3.30.810.10">
    <property type="entry name" value="2-Layer Sandwich"/>
    <property type="match status" value="1"/>
</dbReference>
<dbReference type="PANTHER" id="PTHR45748:SF7">
    <property type="entry name" value="1-PHOSPHATIDYLINOSITOL 3-PHOSPHATE 5-KINASE-RELATED"/>
    <property type="match status" value="1"/>
</dbReference>
<feature type="domain" description="FYVE-type" evidence="14">
    <location>
        <begin position="298"/>
        <end position="357"/>
    </location>
</feature>
<keyword evidence="4" id="KW-0479">Metal-binding</keyword>
<dbReference type="SMART" id="SM00330">
    <property type="entry name" value="PIPKc"/>
    <property type="match status" value="1"/>
</dbReference>
<dbReference type="InterPro" id="IPR017455">
    <property type="entry name" value="Znf_FYVE-rel"/>
</dbReference>
<dbReference type="GO" id="GO:0008270">
    <property type="term" value="F:zinc ion binding"/>
    <property type="evidence" value="ECO:0007669"/>
    <property type="project" value="UniProtKB-KW"/>
</dbReference>
<dbReference type="GO" id="GO:0032266">
    <property type="term" value="F:phosphatidylinositol-3-phosphate binding"/>
    <property type="evidence" value="ECO:0007669"/>
    <property type="project" value="EnsemblFungi"/>
</dbReference>
<dbReference type="SUPFAM" id="SSF57903">
    <property type="entry name" value="FYVE/PHD zinc finger"/>
    <property type="match status" value="1"/>
</dbReference>
<keyword evidence="8" id="KW-0862">Zinc</keyword>
<proteinExistence type="predicted"/>
<dbReference type="InterPro" id="IPR013083">
    <property type="entry name" value="Znf_RING/FYVE/PHD"/>
</dbReference>
<dbReference type="InterPro" id="IPR027483">
    <property type="entry name" value="PInositol-4-P-4/5-kinase_C_sf"/>
</dbReference>
<evidence type="ECO:0000259" key="14">
    <source>
        <dbReference type="PROSITE" id="PS50178"/>
    </source>
</evidence>
<evidence type="ECO:0000256" key="2">
    <source>
        <dbReference type="ARBA" id="ARBA00012009"/>
    </source>
</evidence>
<dbReference type="SUPFAM" id="SSF56104">
    <property type="entry name" value="SAICAR synthase-like"/>
    <property type="match status" value="1"/>
</dbReference>
<evidence type="ECO:0000256" key="7">
    <source>
        <dbReference type="ARBA" id="ARBA00022777"/>
    </source>
</evidence>
<sequence length="2219" mass="254852">MSDNGGVIKREEIQKIQTNIRNNSIALKPENLEEDFVVSSYKPEILPTNVLLPKTTTDIVTSNVLSNDITLPISKKIEEIDDNINSTDNNDNLIHAIYEDKDKYNANRKTKELNLNNAEINLIKEPVGAHSDKSNYLHENMRVVATDQSSNNIDTDLTLNVNLQDQNFSAINRAGKLDDDTSLTINNINSNSNSKQSFLHQEYKPSKSLTFTLNNEANMKRSSIYESKSKVKAIPIRNSNTNKFMENLNDDNMSVNSTDSSLNASLSKSFLFGFYNTYKRDPKKTQERILLKEYWMKDENARECFICGKSFNTFRRKHHCRMCGQIFCRNCIAPVQGEKIGYDGNIKVCLSCNRHIDAYEDSSEGEQEEDTTDLNMDGMASSYENTPEASYDVIKNGNDPTAYNADHDDIQSILTNGEDSKLFLSTPTPPPKMTIPATRQGESLEIFSDTGYPNSYNKHSNNMNDNRLSYNNGVSSQKDRYTIRDVDILPDQYDKLSSHLNKIKRKNTTSSLKSSFLNYVSGGKSPQDKISYQSSKASDIFKQAGKKQYQFEFNYGLDPEVNKLNASRNSLHEKSSMKSSQNRNFDISKSGSSSEDEGSMSIYSTLIDPKHTHNPIRSVRSSTKSSQRAAASLRRIQFRRKSKTKRSTSTSVNSAYKGLNLIAHSTPNLISVIDDDECAYANGEYNMLSSSGVSNANNFQMKSKNSTNSYAMRRSVSSFNDRKLKRNKVELNEVSNLHLEALLKQVMLDQELTKDTKWSNIMEIFLKQLQVVEINGKEANSLDYRQNYIKIKRIPGDIVESSEYINGIVFGKSLSSKRMPRYFSNPRILLIMFPLEYTKNENHFLSLETVLAQEREYLNKLISRISSFNADIIFVGANASGYALDLLDKSGVIVQYNLKPQVIERIAKLTEADIAVSIDKLSTNIKMGECESFEVKTFIYGNISKSYTFLRGCNPALGGTILLRGGDEEILSKLKQVTEFMVYIYFALKLENCLFKDNFIQPSLEFYNTTRKQNLENDEKGYFSEFLNEYNRRILSVSPTVKFPLPFLLRRGRELEKALTCKKQELLKLSGEMNVDDIKGILPSDIESKLTNSDLRYLSKFVHEKEIENLELEFQRRSRQWELSYSQSHNIMSTGTHQSITVLYSMVSTKLSTPCIGPQILNIDYFWDNDISLGQYIENIVATSSYHCQQGCNGLLLDHYRSYVHGSGKVDVLIEKLQSKLPRLNDIILTWSYCKKCGTSTPIIQMAQHTWSYSFGKFLEVMFWSDKEAVKQVSKCPHDFTKDHVKYYGYNDLVVRMEYSDLEVFELVTPPRKIIWKSDKDIKLKIELFYNILDKINLFYGSIRNRLLNIKLDIIPKELYVRAASILKDFQKLVDTEEAYILDLIENLYKNVPGDVHLPLNQAIQILSEKSENWQLLFDNFAVEYMPSENDISQITTNQLKKFFSPNYEELPDNLNEKANEHEVINDNASLENSLKSITDSHHSKNHNTVPESEIKDDNRPNVAQEPDLVNPRYDNEIIGIEGRNFNNNFTKNTLGTKAGASVNISMPNLFDKVSLSRKSFSDVEKPDLRRLSLMTNEDITKYYEQNRHVNTKVGKLANFFDKMHIDSLSKEFELQRELERLSINKAKYQSYRLTNHTPIVDIYKDVKDAVEEPLHDKPLSMNDNATSKTIFNNTYQNNLNTNLEHELENSIHIWGEKMRKMNDNTDNQDDNKHSKRECEPNDKNHANENAVNDRNSEDLSSEKRNDNESTIQEKLHTLDKSLQEVFDTKVTDNPNAQGSTLRERSSLLKALSNFWADHSASSWKPFQYPTTPTEHVFSDSNVIIREDEPSSLIAFCLSIEDYKQKMLHLQKSEAERHDTVTQADIDHADTTSNNETLMKGGNTESTSMEPHEFNQHDSIENMSHMNINDSGEALLENNEALENIMLKKKAVHLRYQFQDQDSVMSCKIFFAEHFEAFRETCCDRDKFIQSLSRCIKWNSNGGKSGSGFLKTLDDRFVIKELSHSELDAFIKFAPNYFEYMSQAMFHDLPTSLAKIFGFFQIQVKNSSTSKNYKMDLIIMENLFYERKSTRIFDLKGSMRNRHVEQTGKENEVLLDENMIEYIYESPIHVGEYDKKLLRASLWNDTLFLAKMNVMDYSLVIGIDNETHTITAGIIDFIRTFTWDKKLESWVKEKGFVGGGASSTKMPTVVTPRQYKNRFREAMECYILMVPDPWFQDSI</sequence>
<dbReference type="InterPro" id="IPR002498">
    <property type="entry name" value="PInositol-4-P-4/5-kinase_core"/>
</dbReference>
<dbReference type="HOGENOM" id="CLU_000480_3_1_1"/>
<evidence type="ECO:0000256" key="13">
    <source>
        <dbReference type="SAM" id="MobiDB-lite"/>
    </source>
</evidence>
<dbReference type="OrthoDB" id="158357at2759"/>
<dbReference type="CDD" id="cd03334">
    <property type="entry name" value="Fab1_TCP"/>
    <property type="match status" value="1"/>
</dbReference>
<dbReference type="STRING" id="1071381.G8BN30"/>
<feature type="region of interest" description="Disordered" evidence="13">
    <location>
        <begin position="1702"/>
        <end position="1749"/>
    </location>
</feature>
<dbReference type="Gene3D" id="3.30.40.10">
    <property type="entry name" value="Zinc/RING finger domain, C3HC4 (zinc finger)"/>
    <property type="match status" value="1"/>
</dbReference>
<feature type="region of interest" description="Disordered" evidence="13">
    <location>
        <begin position="1479"/>
        <end position="1511"/>
    </location>
</feature>
<dbReference type="InterPro" id="IPR027409">
    <property type="entry name" value="GroEL-like_apical_dom_sf"/>
</dbReference>
<keyword evidence="6 11" id="KW-0863">Zinc-finger</keyword>
<feature type="compositionally biased region" description="Polar residues" evidence="13">
    <location>
        <begin position="619"/>
        <end position="629"/>
    </location>
</feature>
<dbReference type="CDD" id="cd17300">
    <property type="entry name" value="PIPKc_PIKfyve"/>
    <property type="match status" value="1"/>
</dbReference>
<dbReference type="PROSITE" id="PS50178">
    <property type="entry name" value="ZF_FYVE"/>
    <property type="match status" value="1"/>
</dbReference>
<feature type="compositionally biased region" description="Basic and acidic residues" evidence="13">
    <location>
        <begin position="1702"/>
        <end position="1727"/>
    </location>
</feature>
<dbReference type="InterPro" id="IPR000306">
    <property type="entry name" value="Znf_FYVE"/>
</dbReference>
<dbReference type="GO" id="GO:0000329">
    <property type="term" value="C:fungal-type vacuole membrane"/>
    <property type="evidence" value="ECO:0007669"/>
    <property type="project" value="EnsemblFungi"/>
</dbReference>
<protein>
    <recommendedName>
        <fullName evidence="2">1-phosphatidylinositol-3-phosphate 5-kinase</fullName>
        <ecNumber evidence="2">2.7.1.150</ecNumber>
    </recommendedName>
    <alternativeName>
        <fullName evidence="10">Type III PIP kinase</fullName>
    </alternativeName>
</protein>
<feature type="compositionally biased region" description="Basic and acidic residues" evidence="13">
    <location>
        <begin position="1735"/>
        <end position="1749"/>
    </location>
</feature>
<evidence type="ECO:0000256" key="9">
    <source>
        <dbReference type="ARBA" id="ARBA00022840"/>
    </source>
</evidence>
<dbReference type="GO" id="GO:0005524">
    <property type="term" value="F:ATP binding"/>
    <property type="evidence" value="ECO:0007669"/>
    <property type="project" value="UniProtKB-UniRule"/>
</dbReference>
<feature type="compositionally biased region" description="Acidic residues" evidence="13">
    <location>
        <begin position="360"/>
        <end position="372"/>
    </location>
</feature>
<dbReference type="FunFam" id="3.30.810.10:FF:000001">
    <property type="entry name" value="1-phosphatidylinositol 3-phosphate 5-kinase FAB1"/>
    <property type="match status" value="1"/>
</dbReference>
<keyword evidence="9 12" id="KW-0067">ATP-binding</keyword>
<dbReference type="FunFam" id="3.50.7.10:FF:000007">
    <property type="entry name" value="1-phosphatidylinositol 3-phosphate 5-kinase isoform X1"/>
    <property type="match status" value="1"/>
</dbReference>
<keyword evidence="3 12" id="KW-0808">Transferase</keyword>
<dbReference type="InterPro" id="IPR002423">
    <property type="entry name" value="Cpn60/GroEL/TCP-1"/>
</dbReference>
<dbReference type="GeneID" id="11532328"/>
<dbReference type="Pfam" id="PF01504">
    <property type="entry name" value="PIP5K"/>
    <property type="match status" value="1"/>
</dbReference>
<feature type="compositionally biased region" description="Polar residues" evidence="13">
    <location>
        <begin position="1872"/>
        <end position="1889"/>
    </location>
</feature>
<dbReference type="PROSITE" id="PS51455">
    <property type="entry name" value="PIPK"/>
    <property type="match status" value="1"/>
</dbReference>
<gene>
    <name evidence="16" type="primary">TPHA0A02260</name>
    <name evidence="16" type="ordered locus">TPHA_0A02260</name>
</gene>
<dbReference type="OMA" id="QSVWNDT"/>
<dbReference type="FunFam" id="3.30.800.10:FF:000005">
    <property type="entry name" value="1-phosphatidylinositol-3-phosphate 5-kinase (Fab1)"/>
    <property type="match status" value="1"/>
</dbReference>
<reference evidence="16 17" key="1">
    <citation type="journal article" date="2011" name="Proc. Natl. Acad. Sci. U.S.A.">
        <title>Evolutionary erosion of yeast sex chromosomes by mating-type switching accidents.</title>
        <authorList>
            <person name="Gordon J.L."/>
            <person name="Armisen D."/>
            <person name="Proux-Wera E."/>
            <person name="Oheigeartaigh S.S."/>
            <person name="Byrne K.P."/>
            <person name="Wolfe K.H."/>
        </authorList>
    </citation>
    <scope>NUCLEOTIDE SEQUENCE [LARGE SCALE GENOMIC DNA]</scope>
    <source>
        <strain evidence="17">ATCC 24235 / CBS 4417 / NBRC 1672 / NRRL Y-8282 / UCD 70-5</strain>
    </source>
</reference>